<evidence type="ECO:0000313" key="2">
    <source>
        <dbReference type="Proteomes" id="UP000298049"/>
    </source>
</evidence>
<protein>
    <recommendedName>
        <fullName evidence="3">Outer membrane protein beta-barrel domain-containing protein</fullName>
    </recommendedName>
</protein>
<evidence type="ECO:0000313" key="1">
    <source>
        <dbReference type="EMBL" id="QCF27973.1"/>
    </source>
</evidence>
<keyword evidence="2" id="KW-1185">Reference proteome</keyword>
<dbReference type="AlphaFoldDB" id="A0A4P7XM48"/>
<gene>
    <name evidence="1" type="ORF">soil367_14885</name>
</gene>
<evidence type="ECO:0008006" key="3">
    <source>
        <dbReference type="Google" id="ProtNLM"/>
    </source>
</evidence>
<dbReference type="KEGG" id="hmi:soil367_14885"/>
<dbReference type="Proteomes" id="UP000298049">
    <property type="component" value="Chromosome"/>
</dbReference>
<organism evidence="1 2">
    <name type="scientific">Hydrocarboniclastica marina</name>
    <dbReference type="NCBI Taxonomy" id="2259620"/>
    <lineage>
        <taxon>Bacteria</taxon>
        <taxon>Pseudomonadati</taxon>
        <taxon>Pseudomonadota</taxon>
        <taxon>Gammaproteobacteria</taxon>
        <taxon>Alteromonadales</taxon>
        <taxon>Alteromonadaceae</taxon>
        <taxon>Hydrocarboniclastica</taxon>
    </lineage>
</organism>
<dbReference type="Gene3D" id="2.40.160.20">
    <property type="match status" value="1"/>
</dbReference>
<sequence>MAALALFGFVPPVTAGVELSPIVGFRMGGEFDIENREDSSRDELDLKDSASQGFILNVDLDERGKQAELYFARQDTTATASDSLLTPNRAAVDLVIYQLQFGGLYFPGGTTTGGFVSGVAGVTRLDPKPGGLDAHHRAALSLGGGYKFALAPNLLLRVDLRGIYTALDSGGAIFCSGGCSARFESNGYFQAEASAGLALRF</sequence>
<accession>A0A4P7XM48</accession>
<dbReference type="EMBL" id="CP031093">
    <property type="protein sequence ID" value="QCF27973.1"/>
    <property type="molecule type" value="Genomic_DNA"/>
</dbReference>
<proteinExistence type="predicted"/>
<dbReference type="OrthoDB" id="5591863at2"/>
<reference evidence="1 2" key="1">
    <citation type="submission" date="2018-07" db="EMBL/GenBank/DDBJ databases">
        <title>Marsedoiliclastica nanhaica gen. nov. sp. nov., a novel marine hydrocarbonoclastic bacterium isolated from an in-situ enriched hydrocarbon-degrading consortium in deep-sea sediment.</title>
        <authorList>
            <person name="Dong C."/>
            <person name="Ma T."/>
            <person name="Liu R."/>
            <person name="Shao Z."/>
        </authorList>
    </citation>
    <scope>NUCLEOTIDE SEQUENCE [LARGE SCALE GENOMIC DNA]</scope>
    <source>
        <strain evidence="2">soil36-7</strain>
    </source>
</reference>
<name>A0A4P7XM48_9ALTE</name>